<comment type="caution">
    <text evidence="3">The sequence shown here is derived from an EMBL/GenBank/DDBJ whole genome shotgun (WGS) entry which is preliminary data.</text>
</comment>
<proteinExistence type="predicted"/>
<dbReference type="InterPro" id="IPR025295">
    <property type="entry name" value="eCIS_core_dom"/>
</dbReference>
<dbReference type="EMBL" id="SRRT01000009">
    <property type="protein sequence ID" value="TGN72840.1"/>
    <property type="molecule type" value="Genomic_DNA"/>
</dbReference>
<feature type="compositionally biased region" description="Polar residues" evidence="1">
    <location>
        <begin position="536"/>
        <end position="557"/>
    </location>
</feature>
<dbReference type="GeneID" id="95451490"/>
<dbReference type="Pfam" id="PF13699">
    <property type="entry name" value="eCIS_core"/>
    <property type="match status" value="1"/>
</dbReference>
<gene>
    <name evidence="3" type="ORF">E5083_28350</name>
</gene>
<feature type="region of interest" description="Disordered" evidence="1">
    <location>
        <begin position="442"/>
        <end position="472"/>
    </location>
</feature>
<dbReference type="RefSeq" id="WP_135788518.1">
    <property type="nucleotide sequence ID" value="NZ_SRRT01000009.1"/>
</dbReference>
<organism evidence="3 4">
    <name type="scientific">Streptomyces bauhiniae</name>
    <dbReference type="NCBI Taxonomy" id="2340725"/>
    <lineage>
        <taxon>Bacteria</taxon>
        <taxon>Bacillati</taxon>
        <taxon>Actinomycetota</taxon>
        <taxon>Actinomycetes</taxon>
        <taxon>Kitasatosporales</taxon>
        <taxon>Streptomycetaceae</taxon>
        <taxon>Streptomyces</taxon>
    </lineage>
</organism>
<protein>
    <submittedName>
        <fullName evidence="3">DUF4157 domain-containing protein</fullName>
    </submittedName>
</protein>
<evidence type="ECO:0000313" key="3">
    <source>
        <dbReference type="EMBL" id="TGN72840.1"/>
    </source>
</evidence>
<sequence>MATHQRRNRQDAGNEAAEDRSSASGGRAEAVRPAGPGRAVSPAGVAALQRSAGNAAAAAAVQRSSVNRVLRGPGRPLDASVRGEMEARFGTGFGDVRVHSGPDAERSATEIGARAYTAGSHVVLGRGGGDKHTLAHELTHVVQQRQGPVSGTDSGHGFALSDPGDRFERAAEANAHRVMSGPVPDGGGASEPVQRAVGADPGMVQRALTMDLENAQVSHYVPTKKGAGAAQNLRIERPRQVSGPVNKTGTKGRAAAPNPVAVRKLQQAYKGQAAGHKWKVPSEADVWRDLFGGAGYDRGHVMGLEVGGVDDPRNIVPQWSLNQGTGMWRRMEQALADIDSGTVRFVVHYASANGNHRAVMVPTRIDVYHDGAPYKQWNNEPDTNDLIRSGADPSDLFFFYEKAMDDLDRRAGETLTYAEMDDFVLLALGADRADMLSHNDYHDARAQGGTPAADAAEQHAAGMSKSVIPADRRKKQLERYVAAGLVTQHGTGDKATYTLHDAPGPSPDSDSSSSSSSDVDMSEGSQSPGQPFMTMTFDSQSSGDEYQGSDDQMSTSP</sequence>
<feature type="compositionally biased region" description="Basic and acidic residues" evidence="1">
    <location>
        <begin position="8"/>
        <end position="21"/>
    </location>
</feature>
<name>A0A4Z1CVB8_9ACTN</name>
<reference evidence="3 4" key="1">
    <citation type="submission" date="2019-04" db="EMBL/GenBank/DDBJ databases">
        <title>Streptomyces sp. nov. Bv016 isolated from bark of Buahinia variegata.</title>
        <authorList>
            <person name="Kanchanasin P."/>
            <person name="Tanasupawat S."/>
            <person name="Yuki M."/>
            <person name="Kudo T."/>
        </authorList>
    </citation>
    <scope>NUCLEOTIDE SEQUENCE [LARGE SCALE GENOMIC DNA]</scope>
    <source>
        <strain evidence="3 4">Bv016</strain>
    </source>
</reference>
<feature type="region of interest" description="Disordered" evidence="1">
    <location>
        <begin position="492"/>
        <end position="557"/>
    </location>
</feature>
<feature type="compositionally biased region" description="Low complexity" evidence="1">
    <location>
        <begin position="507"/>
        <end position="527"/>
    </location>
</feature>
<evidence type="ECO:0000313" key="4">
    <source>
        <dbReference type="Proteomes" id="UP000298159"/>
    </source>
</evidence>
<accession>A0A4Z1CVB8</accession>
<feature type="domain" description="eCIS core" evidence="2">
    <location>
        <begin position="76"/>
        <end position="147"/>
    </location>
</feature>
<keyword evidence="4" id="KW-1185">Reference proteome</keyword>
<feature type="region of interest" description="Disordered" evidence="1">
    <location>
        <begin position="1"/>
        <end position="42"/>
    </location>
</feature>
<dbReference type="Proteomes" id="UP000298159">
    <property type="component" value="Unassembled WGS sequence"/>
</dbReference>
<evidence type="ECO:0000259" key="2">
    <source>
        <dbReference type="Pfam" id="PF13699"/>
    </source>
</evidence>
<evidence type="ECO:0000256" key="1">
    <source>
        <dbReference type="SAM" id="MobiDB-lite"/>
    </source>
</evidence>
<dbReference type="AlphaFoldDB" id="A0A4Z1CVB8"/>